<keyword evidence="1" id="KW-0472">Membrane</keyword>
<reference evidence="2" key="1">
    <citation type="submission" date="2018-07" db="EMBL/GenBank/DDBJ databases">
        <authorList>
            <person name="Ashton P.M."/>
            <person name="Dallman T."/>
            <person name="Nair S."/>
            <person name="De Pinna E."/>
            <person name="Peters T."/>
            <person name="Grant K."/>
        </authorList>
    </citation>
    <scope>NUCLEOTIDE SEQUENCE [LARGE SCALE GENOMIC DNA]</scope>
    <source>
        <strain evidence="2">436933</strain>
    </source>
</reference>
<evidence type="ECO:0000256" key="1">
    <source>
        <dbReference type="SAM" id="Phobius"/>
    </source>
</evidence>
<organism evidence="2">
    <name type="scientific">Salmonella newport</name>
    <dbReference type="NCBI Taxonomy" id="108619"/>
    <lineage>
        <taxon>Bacteria</taxon>
        <taxon>Pseudomonadati</taxon>
        <taxon>Pseudomonadota</taxon>
        <taxon>Gammaproteobacteria</taxon>
        <taxon>Enterobacterales</taxon>
        <taxon>Enterobacteriaceae</taxon>
        <taxon>Salmonella</taxon>
    </lineage>
</organism>
<evidence type="ECO:0000313" key="2">
    <source>
        <dbReference type="EMBL" id="EBS2695569.1"/>
    </source>
</evidence>
<accession>A0A5U9KWF7</accession>
<gene>
    <name evidence="2" type="ORF">DRY71_23110</name>
</gene>
<proteinExistence type="predicted"/>
<keyword evidence="1" id="KW-1133">Transmembrane helix</keyword>
<dbReference type="AlphaFoldDB" id="A0A5U9KWF7"/>
<dbReference type="Proteomes" id="UP000839726">
    <property type="component" value="Unassembled WGS sequence"/>
</dbReference>
<protein>
    <submittedName>
        <fullName evidence="2">Zinc ribbon domain-containing protein</fullName>
    </submittedName>
</protein>
<feature type="transmembrane region" description="Helical" evidence="1">
    <location>
        <begin position="7"/>
        <end position="24"/>
    </location>
</feature>
<keyword evidence="1" id="KW-0812">Transmembrane</keyword>
<name>A0A5U9KWF7_SALNE</name>
<comment type="caution">
    <text evidence="2">The sequence shown here is derived from an EMBL/GenBank/DDBJ whole genome shotgun (WGS) entry which is preliminary data.</text>
</comment>
<feature type="transmembrane region" description="Helical" evidence="1">
    <location>
        <begin position="44"/>
        <end position="64"/>
    </location>
</feature>
<dbReference type="EMBL" id="AAGUYM010000038">
    <property type="protein sequence ID" value="EBS2695569.1"/>
    <property type="molecule type" value="Genomic_DNA"/>
</dbReference>
<sequence>MRIFGWFVLVIGVIWIIAAMNMNVTVSVGDGRYVNNIGLMSERQMHVIIGGVMLLCGVLMVAFGRKSSESQEDKVKCPFCAELINPEAIKCKHCGSDIKKEVEAIKTFRVSDMEFNEFFVTDKKGNHDIDYAKIHALAIIMKQANPGVNPADIWDKNKDEIMALKNMMPSIVREKFEKQLHSYFS</sequence>